<dbReference type="SUPFAM" id="SSF47781">
    <property type="entry name" value="RuvA domain 2-like"/>
    <property type="match status" value="1"/>
</dbReference>
<dbReference type="InterPro" id="IPR019554">
    <property type="entry name" value="Soluble_ligand-bd"/>
</dbReference>
<gene>
    <name evidence="3" type="ORF">A2777_03070</name>
</gene>
<evidence type="ECO:0000259" key="2">
    <source>
        <dbReference type="Pfam" id="PF10531"/>
    </source>
</evidence>
<dbReference type="PANTHER" id="PTHR21180:SF32">
    <property type="entry name" value="ENDONUCLEASE_EXONUCLEASE_PHOSPHATASE FAMILY DOMAIN-CONTAINING PROTEIN 1"/>
    <property type="match status" value="1"/>
</dbReference>
<comment type="caution">
    <text evidence="3">The sequence shown here is derived from an EMBL/GenBank/DDBJ whole genome shotgun (WGS) entry which is preliminary data.</text>
</comment>
<name>A0A1F5Z8A1_9BACT</name>
<dbReference type="Gene3D" id="1.10.150.320">
    <property type="entry name" value="Photosystem II 12 kDa extrinsic protein"/>
    <property type="match status" value="1"/>
</dbReference>
<dbReference type="Proteomes" id="UP000177354">
    <property type="component" value="Unassembled WGS sequence"/>
</dbReference>
<feature type="domain" description="Soluble ligand binding" evidence="2">
    <location>
        <begin position="71"/>
        <end position="105"/>
    </location>
</feature>
<keyword evidence="1" id="KW-0472">Membrane</keyword>
<proteinExistence type="predicted"/>
<dbReference type="AlphaFoldDB" id="A0A1F5Z8A1"/>
<dbReference type="GO" id="GO:0015628">
    <property type="term" value="P:protein secretion by the type II secretion system"/>
    <property type="evidence" value="ECO:0007669"/>
    <property type="project" value="TreeGrafter"/>
</dbReference>
<dbReference type="GO" id="GO:0015627">
    <property type="term" value="C:type II protein secretion system complex"/>
    <property type="evidence" value="ECO:0007669"/>
    <property type="project" value="TreeGrafter"/>
</dbReference>
<keyword evidence="1" id="KW-1133">Transmembrane helix</keyword>
<dbReference type="Pfam" id="PF10531">
    <property type="entry name" value="SLBB"/>
    <property type="match status" value="1"/>
</dbReference>
<evidence type="ECO:0000313" key="4">
    <source>
        <dbReference type="Proteomes" id="UP000177354"/>
    </source>
</evidence>
<keyword evidence="1" id="KW-0812">Transmembrane</keyword>
<organism evidence="3 4">
    <name type="scientific">Candidatus Gottesmanbacteria bacterium RIFCSPHIGHO2_01_FULL_40_15</name>
    <dbReference type="NCBI Taxonomy" id="1798376"/>
    <lineage>
        <taxon>Bacteria</taxon>
        <taxon>Candidatus Gottesmaniibacteriota</taxon>
    </lineage>
</organism>
<dbReference type="PANTHER" id="PTHR21180">
    <property type="entry name" value="ENDONUCLEASE/EXONUCLEASE/PHOSPHATASE FAMILY DOMAIN-CONTAINING PROTEIN 1"/>
    <property type="match status" value="1"/>
</dbReference>
<feature type="transmembrane region" description="Helical" evidence="1">
    <location>
        <begin position="25"/>
        <end position="45"/>
    </location>
</feature>
<evidence type="ECO:0000256" key="1">
    <source>
        <dbReference type="SAM" id="Phobius"/>
    </source>
</evidence>
<accession>A0A1F5Z8A1</accession>
<protein>
    <recommendedName>
        <fullName evidence="2">Soluble ligand binding domain-containing protein</fullName>
    </recommendedName>
</protein>
<dbReference type="EMBL" id="MFJF01000001">
    <property type="protein sequence ID" value="OGG08407.1"/>
    <property type="molecule type" value="Genomic_DNA"/>
</dbReference>
<reference evidence="3 4" key="1">
    <citation type="journal article" date="2016" name="Nat. Commun.">
        <title>Thousands of microbial genomes shed light on interconnected biogeochemical processes in an aquifer system.</title>
        <authorList>
            <person name="Anantharaman K."/>
            <person name="Brown C.T."/>
            <person name="Hug L.A."/>
            <person name="Sharon I."/>
            <person name="Castelle C.J."/>
            <person name="Probst A.J."/>
            <person name="Thomas B.C."/>
            <person name="Singh A."/>
            <person name="Wilkins M.J."/>
            <person name="Karaoz U."/>
            <person name="Brodie E.L."/>
            <person name="Williams K.H."/>
            <person name="Hubbard S.S."/>
            <person name="Banfield J.F."/>
        </authorList>
    </citation>
    <scope>NUCLEOTIDE SEQUENCE [LARGE SCALE GENOMIC DNA]</scope>
</reference>
<evidence type="ECO:0000313" key="3">
    <source>
        <dbReference type="EMBL" id="OGG08407.1"/>
    </source>
</evidence>
<sequence length="218" mass="23410">MPAKEDESPFINTEKLQNFLSFYKIPLVLSISGFFLTGISLALLIKPSTETGNVLFSTDASVSAGFAIKADIEGSVLRPGVYEFNEGERIWDAIEKAGGLTEEADLGWMEKNLNKAAKLIDGGKIFIPKTGDTKDSVAGNAAGGENQSIYSIAASGQTADLININSATQSELESLPGIGPVYAEKIINGRPYQSIEELKSKKVIGESLYNKIKDKLTI</sequence>
<dbReference type="InterPro" id="IPR051675">
    <property type="entry name" value="Endo/Exo/Phosphatase_dom_1"/>
</dbReference>
<dbReference type="Gene3D" id="3.10.560.10">
    <property type="entry name" value="Outer membrane lipoprotein wza domain like"/>
    <property type="match status" value="1"/>
</dbReference>
<dbReference type="Pfam" id="PF12836">
    <property type="entry name" value="HHH_3"/>
    <property type="match status" value="1"/>
</dbReference>
<dbReference type="InterPro" id="IPR010994">
    <property type="entry name" value="RuvA_2-like"/>
</dbReference>